<dbReference type="InterPro" id="IPR046338">
    <property type="entry name" value="GAIN_dom_sf"/>
</dbReference>
<protein>
    <submittedName>
        <fullName evidence="10">AGRL2-like protein</fullName>
    </submittedName>
</protein>
<dbReference type="InterPro" id="IPR017983">
    <property type="entry name" value="GPCR_2_secretin-like_CS"/>
</dbReference>
<feature type="domain" description="GAIN-B" evidence="8">
    <location>
        <begin position="146"/>
        <end position="317"/>
    </location>
</feature>
<proteinExistence type="predicted"/>
<dbReference type="Proteomes" id="UP001164746">
    <property type="component" value="Chromosome 13"/>
</dbReference>
<accession>A0ABY7FRQ8</accession>
<dbReference type="PRINTS" id="PR00249">
    <property type="entry name" value="GPCRSECRETIN"/>
</dbReference>
<name>A0ABY7FRQ8_MYAAR</name>
<feature type="transmembrane region" description="Helical" evidence="7">
    <location>
        <begin position="389"/>
        <end position="407"/>
    </location>
</feature>
<organism evidence="10 11">
    <name type="scientific">Mya arenaria</name>
    <name type="common">Soft-shell clam</name>
    <dbReference type="NCBI Taxonomy" id="6604"/>
    <lineage>
        <taxon>Eukaryota</taxon>
        <taxon>Metazoa</taxon>
        <taxon>Spiralia</taxon>
        <taxon>Lophotrochozoa</taxon>
        <taxon>Mollusca</taxon>
        <taxon>Bivalvia</taxon>
        <taxon>Autobranchia</taxon>
        <taxon>Heteroconchia</taxon>
        <taxon>Euheterodonta</taxon>
        <taxon>Imparidentia</taxon>
        <taxon>Neoheterodontei</taxon>
        <taxon>Myida</taxon>
        <taxon>Myoidea</taxon>
        <taxon>Myidae</taxon>
        <taxon>Mya</taxon>
    </lineage>
</organism>
<feature type="non-terminal residue" evidence="10">
    <location>
        <position position="1"/>
    </location>
</feature>
<dbReference type="InterPro" id="IPR017981">
    <property type="entry name" value="GPCR_2-like_7TM"/>
</dbReference>
<dbReference type="PANTHER" id="PTHR12011">
    <property type="entry name" value="ADHESION G-PROTEIN COUPLED RECEPTOR"/>
    <property type="match status" value="1"/>
</dbReference>
<dbReference type="EMBL" id="CP111024">
    <property type="protein sequence ID" value="WAR24910.1"/>
    <property type="molecule type" value="Genomic_DNA"/>
</dbReference>
<keyword evidence="4 7" id="KW-1133">Transmembrane helix</keyword>
<evidence type="ECO:0000256" key="3">
    <source>
        <dbReference type="ARBA" id="ARBA00022729"/>
    </source>
</evidence>
<dbReference type="InterPro" id="IPR000203">
    <property type="entry name" value="GPS"/>
</dbReference>
<feature type="domain" description="G-protein coupled receptors family 2 profile 2" evidence="9">
    <location>
        <begin position="394"/>
        <end position="575"/>
    </location>
</feature>
<dbReference type="PROSITE" id="PS50261">
    <property type="entry name" value="G_PROTEIN_RECEP_F2_4"/>
    <property type="match status" value="1"/>
</dbReference>
<dbReference type="Pfam" id="PF01825">
    <property type="entry name" value="GPS"/>
    <property type="match status" value="1"/>
</dbReference>
<feature type="transmembrane region" description="Helical" evidence="7">
    <location>
        <begin position="328"/>
        <end position="351"/>
    </location>
</feature>
<evidence type="ECO:0000313" key="11">
    <source>
        <dbReference type="Proteomes" id="UP001164746"/>
    </source>
</evidence>
<evidence type="ECO:0000256" key="5">
    <source>
        <dbReference type="ARBA" id="ARBA00023136"/>
    </source>
</evidence>
<evidence type="ECO:0000256" key="2">
    <source>
        <dbReference type="ARBA" id="ARBA00022692"/>
    </source>
</evidence>
<feature type="transmembrane region" description="Helical" evidence="7">
    <location>
        <begin position="523"/>
        <end position="545"/>
    </location>
</feature>
<keyword evidence="2 7" id="KW-0812">Transmembrane</keyword>
<evidence type="ECO:0000256" key="6">
    <source>
        <dbReference type="ARBA" id="ARBA00023157"/>
    </source>
</evidence>
<feature type="transmembrane region" description="Helical" evidence="7">
    <location>
        <begin position="478"/>
        <end position="502"/>
    </location>
</feature>
<dbReference type="Gene3D" id="1.20.1070.10">
    <property type="entry name" value="Rhodopsin 7-helix transmembrane proteins"/>
    <property type="match status" value="1"/>
</dbReference>
<dbReference type="PANTHER" id="PTHR12011:SF347">
    <property type="entry name" value="FI21270P1-RELATED"/>
    <property type="match status" value="1"/>
</dbReference>
<dbReference type="PROSITE" id="PS00650">
    <property type="entry name" value="G_PROTEIN_RECEP_F2_2"/>
    <property type="match status" value="1"/>
</dbReference>
<evidence type="ECO:0000256" key="1">
    <source>
        <dbReference type="ARBA" id="ARBA00004141"/>
    </source>
</evidence>
<dbReference type="Gene3D" id="2.60.220.50">
    <property type="match status" value="1"/>
</dbReference>
<sequence>NAKWHCSRNPVVCWRRGPNVQQCTSPAVQNLTRQSESFLEDPGNEEATLAFTGSLAAAGGNPAMSEQDLYQTTVLLETAGRAKPNNASQAKTIIKDVLTCGSGLVANDKKSTWAGMEPASQRIVAAFLMRFLENVTLMMAETFTEPGVQTIENENIAIEVHVLSMANTLPGEGNVKFKREDNSFYIPEENILAHSSGGISRAVFLEYRTFGGLLKPQQPVDVTSERRVASRMLSATLGGREGQVQLTEPVIIAFKTEKVDGVERYQHKCSFWNYSLGFTGSWSQKGCALDKTNDTHTLCRCDHLTSFAVLMDIHKTEIKGVHAVVLSYITYTGIIISVICCFFSWLTFVGVSCRFMKGHRSSADERGNSGGSNYAGSASRSVNGERNSIHKHLIACAVIAGVLHFFFTSSFFWMLLEGIHILIMLIQVFDAARSRFKYYYLVGYGFPLLIVGISALVYHDGYGTEKYCWLTSDKMFLWSFAGPVAFILLVNLLILIYAMTAVCKHSEYVFTKDKSPTGNIRAWIQGALALEVLLGLTWVFGYFYISEEALPFAYLFTIFNSLQGLFIFVFHCVLNKKVEVLYKQQTCLFYIFFKF</sequence>
<keyword evidence="6" id="KW-1015">Disulfide bond</keyword>
<dbReference type="InterPro" id="IPR057244">
    <property type="entry name" value="GAIN_B"/>
</dbReference>
<comment type="subcellular location">
    <subcellularLocation>
        <location evidence="1">Membrane</location>
        <topology evidence="1">Multi-pass membrane protein</topology>
    </subcellularLocation>
</comment>
<evidence type="ECO:0000256" key="4">
    <source>
        <dbReference type="ARBA" id="ARBA00022989"/>
    </source>
</evidence>
<dbReference type="PROSITE" id="PS50221">
    <property type="entry name" value="GAIN_B"/>
    <property type="match status" value="1"/>
</dbReference>
<evidence type="ECO:0000259" key="9">
    <source>
        <dbReference type="PROSITE" id="PS50261"/>
    </source>
</evidence>
<feature type="transmembrane region" description="Helical" evidence="7">
    <location>
        <begin position="438"/>
        <end position="458"/>
    </location>
</feature>
<dbReference type="InterPro" id="IPR000832">
    <property type="entry name" value="GPCR_2_secretin-like"/>
</dbReference>
<gene>
    <name evidence="10" type="ORF">MAR_038579</name>
</gene>
<feature type="transmembrane region" description="Helical" evidence="7">
    <location>
        <begin position="551"/>
        <end position="574"/>
    </location>
</feature>
<evidence type="ECO:0000313" key="10">
    <source>
        <dbReference type="EMBL" id="WAR24910.1"/>
    </source>
</evidence>
<keyword evidence="11" id="KW-1185">Reference proteome</keyword>
<keyword evidence="5 7" id="KW-0472">Membrane</keyword>
<reference evidence="10" key="1">
    <citation type="submission" date="2022-11" db="EMBL/GenBank/DDBJ databases">
        <title>Centuries of genome instability and evolution in soft-shell clam transmissible cancer (bioRxiv).</title>
        <authorList>
            <person name="Hart S.F.M."/>
            <person name="Yonemitsu M.A."/>
            <person name="Giersch R.M."/>
            <person name="Beal B.F."/>
            <person name="Arriagada G."/>
            <person name="Davis B.W."/>
            <person name="Ostrander E.A."/>
            <person name="Goff S.P."/>
            <person name="Metzger M.J."/>
        </authorList>
    </citation>
    <scope>NUCLEOTIDE SEQUENCE</scope>
    <source>
        <strain evidence="10">MELC-2E11</strain>
        <tissue evidence="10">Siphon/mantle</tissue>
    </source>
</reference>
<evidence type="ECO:0000256" key="7">
    <source>
        <dbReference type="SAM" id="Phobius"/>
    </source>
</evidence>
<evidence type="ECO:0000259" key="8">
    <source>
        <dbReference type="PROSITE" id="PS50221"/>
    </source>
</evidence>
<dbReference type="SMART" id="SM00303">
    <property type="entry name" value="GPS"/>
    <property type="match status" value="1"/>
</dbReference>
<keyword evidence="3" id="KW-0732">Signal</keyword>
<dbReference type="Pfam" id="PF00002">
    <property type="entry name" value="7tm_2"/>
    <property type="match status" value="1"/>
</dbReference>